<comment type="caution">
    <text evidence="10">The sequence shown here is derived from an EMBL/GenBank/DDBJ whole genome shotgun (WGS) entry which is preliminary data.</text>
</comment>
<keyword evidence="4" id="KW-0378">Hydrolase</keyword>
<dbReference type="Pfam" id="PF00561">
    <property type="entry name" value="Abhydrolase_1"/>
    <property type="match status" value="1"/>
</dbReference>
<evidence type="ECO:0000256" key="4">
    <source>
        <dbReference type="ARBA" id="ARBA00022801"/>
    </source>
</evidence>
<dbReference type="SUPFAM" id="SSF53474">
    <property type="entry name" value="alpha/beta-Hydrolases"/>
    <property type="match status" value="1"/>
</dbReference>
<accession>A0AAV1SDU5</accession>
<comment type="catalytic activity">
    <reaction evidence="8">
        <text>(24S)-24,25-epoxycucurbitadienol + H2O = (24R)-24,25-dihydroxycucurbitadienol</text>
        <dbReference type="Rhea" id="RHEA:81855"/>
        <dbReference type="ChEBI" id="CHEBI:15377"/>
        <dbReference type="ChEBI" id="CHEBI:229949"/>
        <dbReference type="ChEBI" id="CHEBI:229950"/>
    </reaction>
    <physiologicalReaction direction="left-to-right" evidence="8">
        <dbReference type="Rhea" id="RHEA:81856"/>
    </physiologicalReaction>
</comment>
<evidence type="ECO:0000256" key="1">
    <source>
        <dbReference type="ARBA" id="ARBA00004721"/>
    </source>
</evidence>
<dbReference type="EMBL" id="CAWUPB010001173">
    <property type="protein sequence ID" value="CAK7348337.1"/>
    <property type="molecule type" value="Genomic_DNA"/>
</dbReference>
<dbReference type="Gene3D" id="3.40.50.1820">
    <property type="entry name" value="alpha/beta hydrolase"/>
    <property type="match status" value="1"/>
</dbReference>
<dbReference type="InterPro" id="IPR000639">
    <property type="entry name" value="Epox_hydrolase-like"/>
</dbReference>
<gene>
    <name evidence="10" type="ORF">DCAF_LOCUS21034</name>
</gene>
<name>A0AAV1SDU5_9ROSI</name>
<proteinExistence type="inferred from homology"/>
<keyword evidence="11" id="KW-1185">Reference proteome</keyword>
<dbReference type="InterPro" id="IPR029058">
    <property type="entry name" value="AB_hydrolase_fold"/>
</dbReference>
<evidence type="ECO:0000256" key="7">
    <source>
        <dbReference type="ARBA" id="ARBA00058358"/>
    </source>
</evidence>
<evidence type="ECO:0000256" key="5">
    <source>
        <dbReference type="ARBA" id="ARBA00038334"/>
    </source>
</evidence>
<dbReference type="InterPro" id="IPR000073">
    <property type="entry name" value="AB_hydrolase_1"/>
</dbReference>
<evidence type="ECO:0000259" key="9">
    <source>
        <dbReference type="Pfam" id="PF00561"/>
    </source>
</evidence>
<comment type="pathway">
    <text evidence="1">Secondary metabolite biosynthesis; terpenoid biosynthesis.</text>
</comment>
<evidence type="ECO:0000313" key="10">
    <source>
        <dbReference type="EMBL" id="CAK7348337.1"/>
    </source>
</evidence>
<dbReference type="GO" id="GO:0004301">
    <property type="term" value="F:epoxide hydrolase activity"/>
    <property type="evidence" value="ECO:0007669"/>
    <property type="project" value="UniProtKB-EC"/>
</dbReference>
<sequence length="335" mass="37648">MEKIEHTTVATNGINMHVASIGEGPVILFIHGFPELWYSWRHQLLSLSSLGYRCIAPDLRGYGDTDAPASVSEYTGLHLVGDLIGLLDTLGIEQVFLVGHDWGAIIAWHFCLFRPDRIKALVNTSVPFMPRHPLVNPVEGFRALFGDDFYMCRFQEPDEAEKDFAQVDTGSLITRFFTSRNPKPPCIPKHVGFRSLPEPPSLPSWLSKEDVNYYANKFNQKGFTGGLNYYRALNLTWELMAPWTGLQIKVPVLFIIGDLDITYHIPGFKEYIHNGGFKKDVPLLQEVVVLEGVAHFLTQEKPDESDGGVSHMDSDSYENGAVNIGVDMFVWNTSN</sequence>
<dbReference type="AlphaFoldDB" id="A0AAV1SDU5"/>
<evidence type="ECO:0000256" key="3">
    <source>
        <dbReference type="ARBA" id="ARBA00013006"/>
    </source>
</evidence>
<dbReference type="Proteomes" id="UP001314170">
    <property type="component" value="Unassembled WGS sequence"/>
</dbReference>
<evidence type="ECO:0000256" key="2">
    <source>
        <dbReference type="ARBA" id="ARBA00011738"/>
    </source>
</evidence>
<dbReference type="FunFam" id="3.40.50.1820:FF:000161">
    <property type="entry name" value="Epoxide hydrolase"/>
    <property type="match status" value="1"/>
</dbReference>
<organism evidence="10 11">
    <name type="scientific">Dovyalis caffra</name>
    <dbReference type="NCBI Taxonomy" id="77055"/>
    <lineage>
        <taxon>Eukaryota</taxon>
        <taxon>Viridiplantae</taxon>
        <taxon>Streptophyta</taxon>
        <taxon>Embryophyta</taxon>
        <taxon>Tracheophyta</taxon>
        <taxon>Spermatophyta</taxon>
        <taxon>Magnoliopsida</taxon>
        <taxon>eudicotyledons</taxon>
        <taxon>Gunneridae</taxon>
        <taxon>Pentapetalae</taxon>
        <taxon>rosids</taxon>
        <taxon>fabids</taxon>
        <taxon>Malpighiales</taxon>
        <taxon>Salicaceae</taxon>
        <taxon>Flacourtieae</taxon>
        <taxon>Dovyalis</taxon>
    </lineage>
</organism>
<evidence type="ECO:0000313" key="11">
    <source>
        <dbReference type="Proteomes" id="UP001314170"/>
    </source>
</evidence>
<reference evidence="10 11" key="1">
    <citation type="submission" date="2024-01" db="EMBL/GenBank/DDBJ databases">
        <authorList>
            <person name="Waweru B."/>
        </authorList>
    </citation>
    <scope>NUCLEOTIDE SEQUENCE [LARGE SCALE GENOMIC DNA]</scope>
</reference>
<dbReference type="PRINTS" id="PR00412">
    <property type="entry name" value="EPOXHYDRLASE"/>
</dbReference>
<comment type="subunit">
    <text evidence="2">Homodimer.</text>
</comment>
<comment type="catalytic activity">
    <reaction evidence="6">
        <text>an epoxide + H2O = an ethanediol</text>
        <dbReference type="Rhea" id="RHEA:19037"/>
        <dbReference type="ChEBI" id="CHEBI:15377"/>
        <dbReference type="ChEBI" id="CHEBI:32955"/>
        <dbReference type="ChEBI" id="CHEBI:140594"/>
        <dbReference type="EC" id="3.3.2.10"/>
    </reaction>
    <physiologicalReaction direction="left-to-right" evidence="6">
        <dbReference type="Rhea" id="RHEA:19038"/>
    </physiologicalReaction>
</comment>
<evidence type="ECO:0000256" key="6">
    <source>
        <dbReference type="ARBA" id="ARBA00051067"/>
    </source>
</evidence>
<evidence type="ECO:0000256" key="8">
    <source>
        <dbReference type="ARBA" id="ARBA00093212"/>
    </source>
</evidence>
<comment type="similarity">
    <text evidence="5">Belongs to the AB hydrolase superfamily. Epoxide hydrolase family.</text>
</comment>
<protein>
    <recommendedName>
        <fullName evidence="3">soluble epoxide hydrolase</fullName>
        <ecNumber evidence="3">3.3.2.10</ecNumber>
    </recommendedName>
</protein>
<feature type="domain" description="AB hydrolase-1" evidence="9">
    <location>
        <begin position="25"/>
        <end position="151"/>
    </location>
</feature>
<dbReference type="PRINTS" id="PR00111">
    <property type="entry name" value="ABHYDROLASE"/>
</dbReference>
<dbReference type="EC" id="3.3.2.10" evidence="3"/>
<comment type="function">
    <text evidence="7">Epoxide hydrolase involved in the biosynthesis of cucurbitacin and mogroside tetracyclic triterpene natural products (e.g. siamenoside I and mogrosides IV, V and VI). Cucurbitacins have cytotoxic properties and exhibit deterrent taste as a defense barrier against herbivores. Mogrosides are nonsugar highly oxygenated compounds used as high-intensity zero-calorie sweeteners; they also possess pharmacological properties such as regulating immunity, lowering blood sugar and lipid levels, protecting the liver, and acting as antioxidants and antitumor agents. Catalyzes the hydrolysis of aromatic epoxide-containing substrates, such as the conversion of 24,25-epoxycucurbitadienol to 24,25-dihydroxycucurbitadienol.</text>
</comment>
<dbReference type="PANTHER" id="PTHR43329">
    <property type="entry name" value="EPOXIDE HYDROLASE"/>
    <property type="match status" value="1"/>
</dbReference>